<dbReference type="SUPFAM" id="SSF52540">
    <property type="entry name" value="P-loop containing nucleoside triphosphate hydrolases"/>
    <property type="match status" value="1"/>
</dbReference>
<dbReference type="InterPro" id="IPR027417">
    <property type="entry name" value="P-loop_NTPase"/>
</dbReference>
<keyword evidence="9" id="KW-0472">Membrane</keyword>
<name>Q7M9E7_WOLSU</name>
<dbReference type="CDD" id="cd03257">
    <property type="entry name" value="ABC_NikE_OppD_transporters"/>
    <property type="match status" value="1"/>
</dbReference>
<dbReference type="HOGENOM" id="CLU_000604_1_23_7"/>
<evidence type="ECO:0000313" key="11">
    <source>
        <dbReference type="EMBL" id="CAE10081.1"/>
    </source>
</evidence>
<dbReference type="InterPro" id="IPR050388">
    <property type="entry name" value="ABC_Ni/Peptide_Import"/>
</dbReference>
<dbReference type="GO" id="GO:0005886">
    <property type="term" value="C:plasma membrane"/>
    <property type="evidence" value="ECO:0007669"/>
    <property type="project" value="UniProtKB-SubCell"/>
</dbReference>
<accession>Q7M9E7</accession>
<evidence type="ECO:0000313" key="12">
    <source>
        <dbReference type="Proteomes" id="UP000000422"/>
    </source>
</evidence>
<feature type="domain" description="ABC transporter" evidence="10">
    <location>
        <begin position="4"/>
        <end position="249"/>
    </location>
</feature>
<dbReference type="KEGG" id="wsu:WS0978"/>
<dbReference type="InterPro" id="IPR003439">
    <property type="entry name" value="ABC_transporter-like_ATP-bd"/>
</dbReference>
<dbReference type="Gene3D" id="3.40.50.300">
    <property type="entry name" value="P-loop containing nucleotide triphosphate hydrolases"/>
    <property type="match status" value="1"/>
</dbReference>
<dbReference type="STRING" id="273121.WS0978"/>
<keyword evidence="6" id="KW-0547">Nucleotide-binding</keyword>
<reference evidence="11 12" key="1">
    <citation type="journal article" date="2003" name="Proc. Natl. Acad. Sci. U.S.A.">
        <title>Complete genome sequence and analysis of Wolinella succinogenes.</title>
        <authorList>
            <person name="Baar C."/>
            <person name="Eppinger M."/>
            <person name="Raddatz G."/>
            <person name="Simon JM."/>
            <person name="Lanz C."/>
            <person name="Klimmek O."/>
            <person name="Nandakumar R."/>
            <person name="Gross R."/>
            <person name="Rosinus A."/>
            <person name="Keller H."/>
            <person name="Jagtap P."/>
            <person name="Linke B."/>
            <person name="Meyer F."/>
            <person name="Lederer H."/>
            <person name="Schuster S.C."/>
        </authorList>
    </citation>
    <scope>NUCLEOTIDE SEQUENCE [LARGE SCALE GENOMIC DNA]</scope>
    <source>
        <strain evidence="12">ATCC 29543 / DSM 1740 / CCUG 13145 / JCM 31913 / LMG 7466 / NCTC 11488 / FDC 602W</strain>
    </source>
</reference>
<keyword evidence="5" id="KW-0997">Cell inner membrane</keyword>
<organism evidence="12">
    <name type="scientific">Wolinella succinogenes (strain ATCC 29543 / DSM 1740 / CCUG 13145 / JCM 31913 / LMG 7466 / NCTC 11488 / FDC 602W)</name>
    <name type="common">Vibrio succinogenes</name>
    <dbReference type="NCBI Taxonomy" id="273121"/>
    <lineage>
        <taxon>Bacteria</taxon>
        <taxon>Pseudomonadati</taxon>
        <taxon>Campylobacterota</taxon>
        <taxon>Epsilonproteobacteria</taxon>
        <taxon>Campylobacterales</taxon>
        <taxon>Helicobacteraceae</taxon>
        <taxon>Wolinella</taxon>
    </lineage>
</organism>
<dbReference type="AlphaFoldDB" id="Q7M9E7"/>
<dbReference type="SMART" id="SM00382">
    <property type="entry name" value="AAA"/>
    <property type="match status" value="1"/>
</dbReference>
<evidence type="ECO:0000256" key="2">
    <source>
        <dbReference type="ARBA" id="ARBA00005417"/>
    </source>
</evidence>
<keyword evidence="12" id="KW-1185">Reference proteome</keyword>
<evidence type="ECO:0000256" key="9">
    <source>
        <dbReference type="ARBA" id="ARBA00023136"/>
    </source>
</evidence>
<evidence type="ECO:0000256" key="7">
    <source>
        <dbReference type="ARBA" id="ARBA00022840"/>
    </source>
</evidence>
<gene>
    <name evidence="11" type="primary">OPP-1D</name>
    <name evidence="11" type="ordered locus">WS0978</name>
</gene>
<dbReference type="PANTHER" id="PTHR43297:SF14">
    <property type="entry name" value="ATPASE AAA-TYPE CORE DOMAIN-CONTAINING PROTEIN"/>
    <property type="match status" value="1"/>
</dbReference>
<evidence type="ECO:0000256" key="5">
    <source>
        <dbReference type="ARBA" id="ARBA00022519"/>
    </source>
</evidence>
<dbReference type="PROSITE" id="PS00211">
    <property type="entry name" value="ABC_TRANSPORTER_1"/>
    <property type="match status" value="1"/>
</dbReference>
<dbReference type="eggNOG" id="COG0444">
    <property type="taxonomic scope" value="Bacteria"/>
</dbReference>
<evidence type="ECO:0000256" key="3">
    <source>
        <dbReference type="ARBA" id="ARBA00022448"/>
    </source>
</evidence>
<dbReference type="RefSeq" id="WP_011138875.1">
    <property type="nucleotide sequence ID" value="NC_005090.1"/>
</dbReference>
<keyword evidence="4" id="KW-1003">Cell membrane</keyword>
<sequence length="261" mass="29107">MTLLRIDDLTLTHAPTGQKLIDSLSLEILQGEVLGVIGESGSGKSLLCKSILGLNPPSLCPTGRIDFQGIDLLSLPKERLRPWRGQKIALILQEAMSAFDPLSKIGSQMVETLRLKFPKERALEIAHQNLHQAGLQESERILKSYPHELSGGELQRVMIALAITQEVELIIADEPTSALDLLWQKRILEQFQAIQESRSLSLLFVSHDLAAIAHLADRILVMHQGREVECAPTQEIFSRPTHPQTQKLIQDRQLLLQGLHP</sequence>
<dbReference type="EMBL" id="BX571659">
    <property type="protein sequence ID" value="CAE10081.1"/>
    <property type="molecule type" value="Genomic_DNA"/>
</dbReference>
<dbReference type="Proteomes" id="UP000000422">
    <property type="component" value="Chromosome"/>
</dbReference>
<dbReference type="GO" id="GO:0016887">
    <property type="term" value="F:ATP hydrolysis activity"/>
    <property type="evidence" value="ECO:0007669"/>
    <property type="project" value="InterPro"/>
</dbReference>
<comment type="subcellular location">
    <subcellularLocation>
        <location evidence="1">Cell inner membrane</location>
        <topology evidence="1">Peripheral membrane protein</topology>
    </subcellularLocation>
</comment>
<comment type="similarity">
    <text evidence="2">Belongs to the ABC transporter superfamily.</text>
</comment>
<dbReference type="PROSITE" id="PS50893">
    <property type="entry name" value="ABC_TRANSPORTER_2"/>
    <property type="match status" value="1"/>
</dbReference>
<dbReference type="GO" id="GO:0005524">
    <property type="term" value="F:ATP binding"/>
    <property type="evidence" value="ECO:0007669"/>
    <property type="project" value="UniProtKB-KW"/>
</dbReference>
<keyword evidence="8" id="KW-1278">Translocase</keyword>
<evidence type="ECO:0000256" key="6">
    <source>
        <dbReference type="ARBA" id="ARBA00022741"/>
    </source>
</evidence>
<evidence type="ECO:0000256" key="8">
    <source>
        <dbReference type="ARBA" id="ARBA00022967"/>
    </source>
</evidence>
<proteinExistence type="inferred from homology"/>
<dbReference type="InterPro" id="IPR017871">
    <property type="entry name" value="ABC_transporter-like_CS"/>
</dbReference>
<dbReference type="PANTHER" id="PTHR43297">
    <property type="entry name" value="OLIGOPEPTIDE TRANSPORT ATP-BINDING PROTEIN APPD"/>
    <property type="match status" value="1"/>
</dbReference>
<evidence type="ECO:0000256" key="4">
    <source>
        <dbReference type="ARBA" id="ARBA00022475"/>
    </source>
</evidence>
<dbReference type="Pfam" id="PF00005">
    <property type="entry name" value="ABC_tran"/>
    <property type="match status" value="1"/>
</dbReference>
<dbReference type="InterPro" id="IPR003593">
    <property type="entry name" value="AAA+_ATPase"/>
</dbReference>
<evidence type="ECO:0000259" key="10">
    <source>
        <dbReference type="PROSITE" id="PS50893"/>
    </source>
</evidence>
<evidence type="ECO:0000256" key="1">
    <source>
        <dbReference type="ARBA" id="ARBA00004417"/>
    </source>
</evidence>
<protein>
    <submittedName>
        <fullName evidence="11">PUTATIVE OLIGOPEPTIDE TRANSPORTER</fullName>
    </submittedName>
</protein>
<keyword evidence="7" id="KW-0067">ATP-binding</keyword>
<keyword evidence="3" id="KW-0813">Transport</keyword>